<dbReference type="AlphaFoldDB" id="A0A521CF22"/>
<reference evidence="7 8" key="1">
    <citation type="submission" date="2017-05" db="EMBL/GenBank/DDBJ databases">
        <authorList>
            <person name="Varghese N."/>
            <person name="Submissions S."/>
        </authorList>
    </citation>
    <scope>NUCLEOTIDE SEQUENCE [LARGE SCALE GENOMIC DNA]</scope>
    <source>
        <strain evidence="7 8">DSM 45474</strain>
    </source>
</reference>
<sequence>MSDKMIDLTFWQLVASYIFVLLLLVMVKQRKIPREKEILIATLRMTLQLVIVGYILMYLFAHPHPLYTILVVALMEAFAIHNIYKRVKLGISRAIKNVIALSMIIGTLCSLLYFDFIVIHFSPWYEPRYFIPLAGMIIGNSMTGITLGVSTLVKGMKTQKHTVEAALMMGATPKAATKEIVNHAFDSAILPTINSMVGMGIVFLPGMMTGQILSGISPLVAIEYQIAVMLGITGAVSLTVILFVQLGYKTFFNERSQLNDENTEK</sequence>
<proteinExistence type="inferred from homology"/>
<feature type="transmembrane region" description="Helical" evidence="6">
    <location>
        <begin position="226"/>
        <end position="248"/>
    </location>
</feature>
<protein>
    <submittedName>
        <fullName evidence="7">Putative ABC transport system permease protein</fullName>
    </submittedName>
</protein>
<feature type="transmembrane region" description="Helical" evidence="6">
    <location>
        <begin position="197"/>
        <end position="220"/>
    </location>
</feature>
<evidence type="ECO:0000256" key="3">
    <source>
        <dbReference type="ARBA" id="ARBA00022692"/>
    </source>
</evidence>
<keyword evidence="8" id="KW-1185">Reference proteome</keyword>
<feature type="transmembrane region" description="Helical" evidence="6">
    <location>
        <begin position="129"/>
        <end position="153"/>
    </location>
</feature>
<organism evidence="7 8">
    <name type="scientific">Melghirimyces algeriensis</name>
    <dbReference type="NCBI Taxonomy" id="910412"/>
    <lineage>
        <taxon>Bacteria</taxon>
        <taxon>Bacillati</taxon>
        <taxon>Bacillota</taxon>
        <taxon>Bacilli</taxon>
        <taxon>Bacillales</taxon>
        <taxon>Thermoactinomycetaceae</taxon>
        <taxon>Melghirimyces</taxon>
    </lineage>
</organism>
<dbReference type="PANTHER" id="PTHR30028:SF0">
    <property type="entry name" value="PROTEIN ALUMINUM SENSITIVE 3"/>
    <property type="match status" value="1"/>
</dbReference>
<name>A0A521CF22_9BACL</name>
<comment type="similarity">
    <text evidence="2">Belongs to the UPF0014 family.</text>
</comment>
<keyword evidence="3 6" id="KW-0812">Transmembrane</keyword>
<feature type="transmembrane region" description="Helical" evidence="6">
    <location>
        <begin position="66"/>
        <end position="84"/>
    </location>
</feature>
<dbReference type="RefSeq" id="WP_142505045.1">
    <property type="nucleotide sequence ID" value="NZ_FXTI01000003.1"/>
</dbReference>
<accession>A0A521CF22</accession>
<dbReference type="PANTHER" id="PTHR30028">
    <property type="entry name" value="UPF0014 INNER MEMBRANE PROTEIN YBBM-RELATED"/>
    <property type="match status" value="1"/>
</dbReference>
<evidence type="ECO:0000313" key="8">
    <source>
        <dbReference type="Proteomes" id="UP000315636"/>
    </source>
</evidence>
<feature type="transmembrane region" description="Helical" evidence="6">
    <location>
        <begin position="38"/>
        <end position="60"/>
    </location>
</feature>
<evidence type="ECO:0000313" key="7">
    <source>
        <dbReference type="EMBL" id="SMO57992.1"/>
    </source>
</evidence>
<gene>
    <name evidence="7" type="ORF">SAMN06264849_103323</name>
</gene>
<keyword evidence="5 6" id="KW-0472">Membrane</keyword>
<evidence type="ECO:0000256" key="5">
    <source>
        <dbReference type="ARBA" id="ARBA00023136"/>
    </source>
</evidence>
<dbReference type="InterPro" id="IPR005226">
    <property type="entry name" value="UPF0014_fam"/>
</dbReference>
<dbReference type="Proteomes" id="UP000315636">
    <property type="component" value="Unassembled WGS sequence"/>
</dbReference>
<evidence type="ECO:0000256" key="4">
    <source>
        <dbReference type="ARBA" id="ARBA00022989"/>
    </source>
</evidence>
<evidence type="ECO:0000256" key="6">
    <source>
        <dbReference type="SAM" id="Phobius"/>
    </source>
</evidence>
<feature type="transmembrane region" description="Helical" evidence="6">
    <location>
        <begin position="96"/>
        <end position="117"/>
    </location>
</feature>
<dbReference type="OrthoDB" id="9791807at2"/>
<feature type="transmembrane region" description="Helical" evidence="6">
    <location>
        <begin position="6"/>
        <end position="26"/>
    </location>
</feature>
<keyword evidence="4 6" id="KW-1133">Transmembrane helix</keyword>
<comment type="subcellular location">
    <subcellularLocation>
        <location evidence="1">Membrane</location>
        <topology evidence="1">Multi-pass membrane protein</topology>
    </subcellularLocation>
</comment>
<dbReference type="Pfam" id="PF03649">
    <property type="entry name" value="UPF0014"/>
    <property type="match status" value="1"/>
</dbReference>
<dbReference type="GO" id="GO:0005886">
    <property type="term" value="C:plasma membrane"/>
    <property type="evidence" value="ECO:0007669"/>
    <property type="project" value="TreeGrafter"/>
</dbReference>
<dbReference type="EMBL" id="FXTI01000003">
    <property type="protein sequence ID" value="SMO57992.1"/>
    <property type="molecule type" value="Genomic_DNA"/>
</dbReference>
<evidence type="ECO:0000256" key="2">
    <source>
        <dbReference type="ARBA" id="ARBA00005268"/>
    </source>
</evidence>
<evidence type="ECO:0000256" key="1">
    <source>
        <dbReference type="ARBA" id="ARBA00004141"/>
    </source>
</evidence>